<evidence type="ECO:0000256" key="1">
    <source>
        <dbReference type="SAM" id="Coils"/>
    </source>
</evidence>
<proteinExistence type="predicted"/>
<evidence type="ECO:0000313" key="3">
    <source>
        <dbReference type="Proteomes" id="UP000031443"/>
    </source>
</evidence>
<dbReference type="AlphaFoldDB" id="M7BAJ8"/>
<reference evidence="3" key="1">
    <citation type="journal article" date="2013" name="Nat. Genet.">
        <title>The draft genomes of soft-shell turtle and green sea turtle yield insights into the development and evolution of the turtle-specific body plan.</title>
        <authorList>
            <person name="Wang Z."/>
            <person name="Pascual-Anaya J."/>
            <person name="Zadissa A."/>
            <person name="Li W."/>
            <person name="Niimura Y."/>
            <person name="Huang Z."/>
            <person name="Li C."/>
            <person name="White S."/>
            <person name="Xiong Z."/>
            <person name="Fang D."/>
            <person name="Wang B."/>
            <person name="Ming Y."/>
            <person name="Chen Y."/>
            <person name="Zheng Y."/>
            <person name="Kuraku S."/>
            <person name="Pignatelli M."/>
            <person name="Herrero J."/>
            <person name="Beal K."/>
            <person name="Nozawa M."/>
            <person name="Li Q."/>
            <person name="Wang J."/>
            <person name="Zhang H."/>
            <person name="Yu L."/>
            <person name="Shigenobu S."/>
            <person name="Wang J."/>
            <person name="Liu J."/>
            <person name="Flicek P."/>
            <person name="Searle S."/>
            <person name="Wang J."/>
            <person name="Kuratani S."/>
            <person name="Yin Y."/>
            <person name="Aken B."/>
            <person name="Zhang G."/>
            <person name="Irie N."/>
        </authorList>
    </citation>
    <scope>NUCLEOTIDE SEQUENCE [LARGE SCALE GENOMIC DNA]</scope>
</reference>
<evidence type="ECO:0000313" key="2">
    <source>
        <dbReference type="EMBL" id="EMP25242.1"/>
    </source>
</evidence>
<accession>M7BAJ8</accession>
<feature type="coiled-coil region" evidence="1">
    <location>
        <begin position="11"/>
        <end position="47"/>
    </location>
</feature>
<sequence>MSQKASAEEIKLQFEHEQRLAEIRLQKLEAKAKVERLKLQLKKIKEQQELYHPGKPVSLNSKDGHRICPASNITLVKADLVKKEDYLPNQRVNVVVLCEFTVSVPLARIHLEWNGTKHEVIASVRKLLPKDILIGEDIKALFSRTTGTVSSWKASFSQQQRWAQNLSSFQHHSC</sequence>
<gene>
    <name evidence="2" type="ORF">UY3_17682</name>
</gene>
<dbReference type="EMBL" id="KB592770">
    <property type="protein sequence ID" value="EMP25242.1"/>
    <property type="molecule type" value="Genomic_DNA"/>
</dbReference>
<protein>
    <submittedName>
        <fullName evidence="2">Uncharacterized protein</fullName>
    </submittedName>
</protein>
<organism evidence="2 3">
    <name type="scientific">Chelonia mydas</name>
    <name type="common">Green sea-turtle</name>
    <name type="synonym">Chelonia agassizi</name>
    <dbReference type="NCBI Taxonomy" id="8469"/>
    <lineage>
        <taxon>Eukaryota</taxon>
        <taxon>Metazoa</taxon>
        <taxon>Chordata</taxon>
        <taxon>Craniata</taxon>
        <taxon>Vertebrata</taxon>
        <taxon>Euteleostomi</taxon>
        <taxon>Archelosauria</taxon>
        <taxon>Testudinata</taxon>
        <taxon>Testudines</taxon>
        <taxon>Cryptodira</taxon>
        <taxon>Durocryptodira</taxon>
        <taxon>Americhelydia</taxon>
        <taxon>Chelonioidea</taxon>
        <taxon>Cheloniidae</taxon>
        <taxon>Chelonia</taxon>
    </lineage>
</organism>
<dbReference type="Proteomes" id="UP000031443">
    <property type="component" value="Unassembled WGS sequence"/>
</dbReference>
<name>M7BAJ8_CHEMY</name>
<keyword evidence="1" id="KW-0175">Coiled coil</keyword>
<keyword evidence="3" id="KW-1185">Reference proteome</keyword>